<dbReference type="InterPro" id="IPR041657">
    <property type="entry name" value="HTH_17"/>
</dbReference>
<organism evidence="3 4">
    <name type="scientific">Syntrophorhabdus aromaticivorans</name>
    <dbReference type="NCBI Taxonomy" id="328301"/>
    <lineage>
        <taxon>Bacteria</taxon>
        <taxon>Pseudomonadati</taxon>
        <taxon>Thermodesulfobacteriota</taxon>
        <taxon>Syntrophorhabdia</taxon>
        <taxon>Syntrophorhabdales</taxon>
        <taxon>Syntrophorhabdaceae</taxon>
        <taxon>Syntrophorhabdus</taxon>
    </lineage>
</organism>
<dbReference type="AlphaFoldDB" id="A0A971RZN2"/>
<dbReference type="Pfam" id="PF12728">
    <property type="entry name" value="HTH_17"/>
    <property type="match status" value="1"/>
</dbReference>
<name>A0A971RZN2_9BACT</name>
<protein>
    <submittedName>
        <fullName evidence="3">Helix-turn-helix domain-containing protein</fullName>
    </submittedName>
</protein>
<dbReference type="PANTHER" id="PTHR38431:SF1">
    <property type="entry name" value="BLL2305 PROTEIN"/>
    <property type="match status" value="1"/>
</dbReference>
<reference evidence="3" key="1">
    <citation type="journal article" date="2020" name="Biotechnol. Biofuels">
        <title>New insights from the biogas microbiome by comprehensive genome-resolved metagenomics of nearly 1600 species originating from multiple anaerobic digesters.</title>
        <authorList>
            <person name="Campanaro S."/>
            <person name="Treu L."/>
            <person name="Rodriguez-R L.M."/>
            <person name="Kovalovszki A."/>
            <person name="Ziels R.M."/>
            <person name="Maus I."/>
            <person name="Zhu X."/>
            <person name="Kougias P.G."/>
            <person name="Basile A."/>
            <person name="Luo G."/>
            <person name="Schluter A."/>
            <person name="Konstantinidis K.T."/>
            <person name="Angelidaki I."/>
        </authorList>
    </citation>
    <scope>NUCLEOTIDE SEQUENCE</scope>
    <source>
        <strain evidence="3">AS06rmzACSIP_7</strain>
    </source>
</reference>
<sequence>MEILSAKDLSKYLKINEKKIYKLVQESKVPHIKIGGKIAFTKEIIDRWILENTEREKQIYIAGSDDILLSRIINFYNSRNQNTAFYAPVGSINGLRLLKERAATMSCVHIFDTDKKEHNLSYLDRYLTKDNFVVRRLFSREQGIYLPKGNPKGIRGFEDITAKAVKFINRNQGSGTRILIDFLIQEKGIDPLKIKGYTLEVESHLQAGIKVLRGEADAAFGIRYVAHMLDLAFAPQFKERFDMVIPTEHFHTNHVQMFLTFFEQPALLNHIQDFTGYDTTEMGSTTYHNHA</sequence>
<gene>
    <name evidence="3" type="ORF">GXY80_03175</name>
</gene>
<dbReference type="PANTHER" id="PTHR38431">
    <property type="entry name" value="BLL2305 PROTEIN"/>
    <property type="match status" value="1"/>
</dbReference>
<feature type="domain" description="PBP" evidence="1">
    <location>
        <begin position="80"/>
        <end position="261"/>
    </location>
</feature>
<dbReference type="Pfam" id="PF12727">
    <property type="entry name" value="PBP_like"/>
    <property type="match status" value="1"/>
</dbReference>
<comment type="caution">
    <text evidence="3">The sequence shown here is derived from an EMBL/GenBank/DDBJ whole genome shotgun (WGS) entry which is preliminary data.</text>
</comment>
<accession>A0A971RZN2</accession>
<feature type="domain" description="Helix-turn-helix" evidence="2">
    <location>
        <begin position="4"/>
        <end position="52"/>
    </location>
</feature>
<dbReference type="SUPFAM" id="SSF53850">
    <property type="entry name" value="Periplasmic binding protein-like II"/>
    <property type="match status" value="1"/>
</dbReference>
<dbReference type="Proteomes" id="UP000777265">
    <property type="component" value="Unassembled WGS sequence"/>
</dbReference>
<reference evidence="3" key="2">
    <citation type="submission" date="2020-01" db="EMBL/GenBank/DDBJ databases">
        <authorList>
            <person name="Campanaro S."/>
        </authorList>
    </citation>
    <scope>NUCLEOTIDE SEQUENCE</scope>
    <source>
        <strain evidence="3">AS06rmzACSIP_7</strain>
    </source>
</reference>
<evidence type="ECO:0000259" key="2">
    <source>
        <dbReference type="Pfam" id="PF12728"/>
    </source>
</evidence>
<dbReference type="InterPro" id="IPR024370">
    <property type="entry name" value="PBP_domain"/>
</dbReference>
<proteinExistence type="predicted"/>
<dbReference type="EMBL" id="JAAYEE010000055">
    <property type="protein sequence ID" value="NLW34473.1"/>
    <property type="molecule type" value="Genomic_DNA"/>
</dbReference>
<evidence type="ECO:0000313" key="4">
    <source>
        <dbReference type="Proteomes" id="UP000777265"/>
    </source>
</evidence>
<evidence type="ECO:0000313" key="3">
    <source>
        <dbReference type="EMBL" id="NLW34473.1"/>
    </source>
</evidence>
<evidence type="ECO:0000259" key="1">
    <source>
        <dbReference type="Pfam" id="PF12727"/>
    </source>
</evidence>